<evidence type="ECO:0000259" key="4">
    <source>
        <dbReference type="PROSITE" id="PS51464"/>
    </source>
</evidence>
<feature type="domain" description="SIS" evidence="4">
    <location>
        <begin position="294"/>
        <end position="458"/>
    </location>
</feature>
<evidence type="ECO:0000256" key="2">
    <source>
        <dbReference type="ARBA" id="ARBA00023277"/>
    </source>
</evidence>
<keyword evidence="1" id="KW-0456">Lyase</keyword>
<keyword evidence="6" id="KW-1185">Reference proteome</keyword>
<comment type="caution">
    <text evidence="5">The sequence shown here is derived from an EMBL/GenBank/DDBJ whole genome shotgun (WGS) entry which is preliminary data.</text>
</comment>
<dbReference type="NCBIfam" id="NF009222">
    <property type="entry name" value="PRK12570.1"/>
    <property type="match status" value="1"/>
</dbReference>
<dbReference type="GO" id="GO:0016835">
    <property type="term" value="F:carbon-oxygen lyase activity"/>
    <property type="evidence" value="ECO:0007669"/>
    <property type="project" value="InterPro"/>
</dbReference>
<dbReference type="GO" id="GO:0016803">
    <property type="term" value="F:ether hydrolase activity"/>
    <property type="evidence" value="ECO:0007669"/>
    <property type="project" value="TreeGrafter"/>
</dbReference>
<keyword evidence="2" id="KW-0119">Carbohydrate metabolism</keyword>
<dbReference type="NCBIfam" id="NF003915">
    <property type="entry name" value="PRK05441.1"/>
    <property type="match status" value="1"/>
</dbReference>
<dbReference type="InterPro" id="IPR005486">
    <property type="entry name" value="Glucokinase_regulatory_CS"/>
</dbReference>
<dbReference type="InParanoid" id="K1VUY9"/>
<accession>K1VUY9</accession>
<evidence type="ECO:0000313" key="5">
    <source>
        <dbReference type="EMBL" id="EKD00578.1"/>
    </source>
</evidence>
<name>K1VUY9_TRIAC</name>
<dbReference type="InterPro" id="IPR005488">
    <property type="entry name" value="Etherase_MurQ"/>
</dbReference>
<dbReference type="Proteomes" id="UP000006757">
    <property type="component" value="Unassembled WGS sequence"/>
</dbReference>
<evidence type="ECO:0000313" key="6">
    <source>
        <dbReference type="Proteomes" id="UP000006757"/>
    </source>
</evidence>
<dbReference type="PROSITE" id="PS51464">
    <property type="entry name" value="SIS"/>
    <property type="match status" value="1"/>
</dbReference>
<dbReference type="CDD" id="cd05007">
    <property type="entry name" value="SIS_Etherase"/>
    <property type="match status" value="1"/>
</dbReference>
<reference evidence="5 6" key="1">
    <citation type="journal article" date="2012" name="Eukaryot. Cell">
        <title>Genome sequence of the Trichosporon asahii environmental strain CBS 8904.</title>
        <authorList>
            <person name="Yang R.Y."/>
            <person name="Li H.T."/>
            <person name="Zhu H."/>
            <person name="Zhou G.P."/>
            <person name="Wang M."/>
            <person name="Wang L."/>
        </authorList>
    </citation>
    <scope>NUCLEOTIDE SEQUENCE [LARGE SCALE GENOMIC DNA]</scope>
    <source>
        <strain evidence="5 6">CBS 8904</strain>
    </source>
</reference>
<dbReference type="HAMAP" id="MF_00068">
    <property type="entry name" value="MurQ"/>
    <property type="match status" value="1"/>
</dbReference>
<dbReference type="HOGENOM" id="CLU_492739_0_0_1"/>
<dbReference type="AlphaFoldDB" id="K1VUY9"/>
<dbReference type="GO" id="GO:0009254">
    <property type="term" value="P:peptidoglycan turnover"/>
    <property type="evidence" value="ECO:0007669"/>
    <property type="project" value="TreeGrafter"/>
</dbReference>
<dbReference type="InterPro" id="IPR046348">
    <property type="entry name" value="SIS_dom_sf"/>
</dbReference>
<evidence type="ECO:0000256" key="1">
    <source>
        <dbReference type="ARBA" id="ARBA00023239"/>
    </source>
</evidence>
<dbReference type="PROSITE" id="PS01272">
    <property type="entry name" value="GCKR"/>
    <property type="match status" value="1"/>
</dbReference>
<proteinExistence type="inferred from homology"/>
<dbReference type="OrthoDB" id="311172at2759"/>
<sequence>MPTATSFALGSGALSDEWCLGGRGISRARRARQQKPLERVGPFAPFPLVSLCPPPRLPRLPSSALCNPSAPSARRQAPRVVYRALHLLVHDVLAKARADRGTATHGDTPSRVYLRRRQVSGGTERSTAVAHLSQPLANFHSTDPTSPTPAQSVRPSYPSPVTFSTPQRHRATTGGTPVPNDSFTLGDTSKNLSNSPPMTIPMTPASDIDRIAGLQTEARNEGTADIDVVSTVEMMGTWLSRASRVPHRGTRCARETADWEDKADNSEMINAQDMTVALAVQRCIPSVAALVDAVHPRVARGGRVVYVGAGTSGRLGILDASEIPPTFSAPYGQWLGLIAGGPRAIQYSVEGAEDSPSLGASDIADLMLDPARDTVIGLAASGRTPYVLGALEAARAQGCLTASVACVSPSKLAEVAELSVECPVGAEVITGSTRMKAGTATKMILNMLSTGVQLRCGKTHGNLMVDVRRSNAKLVARARHIVRTVLEPYGKRERLGVDLGNDEAVDRLIDESGSVKAAMVAARWGCGREEAERRLRAAGGILKHALEEDLANL</sequence>
<dbReference type="SUPFAM" id="SSF53697">
    <property type="entry name" value="SIS domain"/>
    <property type="match status" value="1"/>
</dbReference>
<dbReference type="PANTHER" id="PTHR10088">
    <property type="entry name" value="GLUCOKINASE REGULATORY PROTEIN"/>
    <property type="match status" value="1"/>
</dbReference>
<dbReference type="Gene3D" id="1.10.8.1080">
    <property type="match status" value="1"/>
</dbReference>
<dbReference type="FunFam" id="3.40.50.10490:FF:000014">
    <property type="entry name" value="N-acetylmuramic acid 6-phosphate etherase"/>
    <property type="match status" value="1"/>
</dbReference>
<dbReference type="EMBL" id="AMBO01000339">
    <property type="protein sequence ID" value="EKD00578.1"/>
    <property type="molecule type" value="Genomic_DNA"/>
</dbReference>
<evidence type="ECO:0000256" key="3">
    <source>
        <dbReference type="SAM" id="MobiDB-lite"/>
    </source>
</evidence>
<gene>
    <name evidence="5" type="ORF">A1Q2_05128</name>
</gene>
<feature type="compositionally biased region" description="Polar residues" evidence="3">
    <location>
        <begin position="173"/>
        <end position="197"/>
    </location>
</feature>
<dbReference type="PANTHER" id="PTHR10088:SF4">
    <property type="entry name" value="GLUCOKINASE REGULATORY PROTEIN"/>
    <property type="match status" value="1"/>
</dbReference>
<dbReference type="GO" id="GO:0046348">
    <property type="term" value="P:amino sugar catabolic process"/>
    <property type="evidence" value="ECO:0007669"/>
    <property type="project" value="InterPro"/>
</dbReference>
<dbReference type="InterPro" id="IPR001347">
    <property type="entry name" value="SIS_dom"/>
</dbReference>
<protein>
    <recommendedName>
        <fullName evidence="4">SIS domain-containing protein</fullName>
    </recommendedName>
</protein>
<dbReference type="eggNOG" id="ENOG502QS2J">
    <property type="taxonomic scope" value="Eukaryota"/>
</dbReference>
<dbReference type="GO" id="GO:0097367">
    <property type="term" value="F:carbohydrate derivative binding"/>
    <property type="evidence" value="ECO:0007669"/>
    <property type="project" value="InterPro"/>
</dbReference>
<dbReference type="STRING" id="1220162.K1VUY9"/>
<feature type="region of interest" description="Disordered" evidence="3">
    <location>
        <begin position="98"/>
        <end position="204"/>
    </location>
</feature>
<dbReference type="Gene3D" id="3.40.50.10490">
    <property type="entry name" value="Glucose-6-phosphate isomerase like protein, domain 1"/>
    <property type="match status" value="1"/>
</dbReference>
<feature type="compositionally biased region" description="Polar residues" evidence="3">
    <location>
        <begin position="135"/>
        <end position="166"/>
    </location>
</feature>
<organism evidence="5 6">
    <name type="scientific">Trichosporon asahii var. asahii (strain CBS 8904)</name>
    <name type="common">Yeast</name>
    <dbReference type="NCBI Taxonomy" id="1220162"/>
    <lineage>
        <taxon>Eukaryota</taxon>
        <taxon>Fungi</taxon>
        <taxon>Dikarya</taxon>
        <taxon>Basidiomycota</taxon>
        <taxon>Agaricomycotina</taxon>
        <taxon>Tremellomycetes</taxon>
        <taxon>Trichosporonales</taxon>
        <taxon>Trichosporonaceae</taxon>
        <taxon>Trichosporon</taxon>
    </lineage>
</organism>
<dbReference type="InterPro" id="IPR040190">
    <property type="entry name" value="MURQ/GCKR"/>
</dbReference>
<dbReference type="Pfam" id="PF22645">
    <property type="entry name" value="GKRP_SIS_N"/>
    <property type="match status" value="1"/>
</dbReference>